<gene>
    <name evidence="2" type="ORF">HYPSUDRAFT_200124</name>
</gene>
<accession>A0A0D2P878</accession>
<evidence type="ECO:0000313" key="2">
    <source>
        <dbReference type="EMBL" id="KJA24851.1"/>
    </source>
</evidence>
<protein>
    <submittedName>
        <fullName evidence="2">Uncharacterized protein</fullName>
    </submittedName>
</protein>
<dbReference type="AlphaFoldDB" id="A0A0D2P878"/>
<name>A0A0D2P878_HYPSF</name>
<sequence length="168" mass="18249">MVDCLTAFSLLSFSGSHFASSFRLLPTAIRRLPIAHRHSPTTDPTAHTFTFAFAFAYSHHRRLLPFCWRRPTPNAIKDCQPSTHHPPPPTPSAIHPPTTIKHHHPPSTAAHERCRSPTDGGDAPRPSVPRVYDKMKRGSRPRGGWLELGTVGMAGLGGAGWAVLGGAS</sequence>
<proteinExistence type="predicted"/>
<reference evidence="3" key="1">
    <citation type="submission" date="2014-04" db="EMBL/GenBank/DDBJ databases">
        <title>Evolutionary Origins and Diversification of the Mycorrhizal Mutualists.</title>
        <authorList>
            <consortium name="DOE Joint Genome Institute"/>
            <consortium name="Mycorrhizal Genomics Consortium"/>
            <person name="Kohler A."/>
            <person name="Kuo A."/>
            <person name="Nagy L.G."/>
            <person name="Floudas D."/>
            <person name="Copeland A."/>
            <person name="Barry K.W."/>
            <person name="Cichocki N."/>
            <person name="Veneault-Fourrey C."/>
            <person name="LaButti K."/>
            <person name="Lindquist E.A."/>
            <person name="Lipzen A."/>
            <person name="Lundell T."/>
            <person name="Morin E."/>
            <person name="Murat C."/>
            <person name="Riley R."/>
            <person name="Ohm R."/>
            <person name="Sun H."/>
            <person name="Tunlid A."/>
            <person name="Henrissat B."/>
            <person name="Grigoriev I.V."/>
            <person name="Hibbett D.S."/>
            <person name="Martin F."/>
        </authorList>
    </citation>
    <scope>NUCLEOTIDE SEQUENCE [LARGE SCALE GENOMIC DNA]</scope>
    <source>
        <strain evidence="3">FD-334 SS-4</strain>
    </source>
</reference>
<evidence type="ECO:0000256" key="1">
    <source>
        <dbReference type="SAM" id="MobiDB-lite"/>
    </source>
</evidence>
<dbReference type="Proteomes" id="UP000054270">
    <property type="component" value="Unassembled WGS sequence"/>
</dbReference>
<evidence type="ECO:0000313" key="3">
    <source>
        <dbReference type="Proteomes" id="UP000054270"/>
    </source>
</evidence>
<organism evidence="2 3">
    <name type="scientific">Hypholoma sublateritium (strain FD-334 SS-4)</name>
    <dbReference type="NCBI Taxonomy" id="945553"/>
    <lineage>
        <taxon>Eukaryota</taxon>
        <taxon>Fungi</taxon>
        <taxon>Dikarya</taxon>
        <taxon>Basidiomycota</taxon>
        <taxon>Agaricomycotina</taxon>
        <taxon>Agaricomycetes</taxon>
        <taxon>Agaricomycetidae</taxon>
        <taxon>Agaricales</taxon>
        <taxon>Agaricineae</taxon>
        <taxon>Strophariaceae</taxon>
        <taxon>Hypholoma</taxon>
    </lineage>
</organism>
<feature type="region of interest" description="Disordered" evidence="1">
    <location>
        <begin position="78"/>
        <end position="144"/>
    </location>
</feature>
<dbReference type="EMBL" id="KN817534">
    <property type="protein sequence ID" value="KJA24851.1"/>
    <property type="molecule type" value="Genomic_DNA"/>
</dbReference>
<keyword evidence="3" id="KW-1185">Reference proteome</keyword>